<evidence type="ECO:0000259" key="6">
    <source>
        <dbReference type="PROSITE" id="PS52015"/>
    </source>
</evidence>
<dbReference type="OrthoDB" id="7585155at2"/>
<feature type="region of interest" description="Disordered" evidence="5">
    <location>
        <begin position="51"/>
        <end position="145"/>
    </location>
</feature>
<keyword evidence="8" id="KW-1185">Reference proteome</keyword>
<evidence type="ECO:0000256" key="5">
    <source>
        <dbReference type="SAM" id="MobiDB-lite"/>
    </source>
</evidence>
<dbReference type="SUPFAM" id="SSF74653">
    <property type="entry name" value="TolA/TonB C-terminal domain"/>
    <property type="match status" value="1"/>
</dbReference>
<feature type="compositionally biased region" description="Polar residues" evidence="5">
    <location>
        <begin position="129"/>
        <end position="145"/>
    </location>
</feature>
<feature type="compositionally biased region" description="Pro residues" evidence="5">
    <location>
        <begin position="92"/>
        <end position="114"/>
    </location>
</feature>
<feature type="compositionally biased region" description="Acidic residues" evidence="5">
    <location>
        <begin position="51"/>
        <end position="62"/>
    </location>
</feature>
<comment type="subcellular location">
    <subcellularLocation>
        <location evidence="1">Membrane</location>
        <topology evidence="1">Single-pass membrane protein</topology>
    </subcellularLocation>
</comment>
<dbReference type="PROSITE" id="PS52015">
    <property type="entry name" value="TONB_CTD"/>
    <property type="match status" value="1"/>
</dbReference>
<feature type="domain" description="TonB C-terminal" evidence="6">
    <location>
        <begin position="119"/>
        <end position="212"/>
    </location>
</feature>
<dbReference type="GO" id="GO:0016020">
    <property type="term" value="C:membrane"/>
    <property type="evidence" value="ECO:0007669"/>
    <property type="project" value="UniProtKB-SubCell"/>
</dbReference>
<dbReference type="EMBL" id="QRDP01000004">
    <property type="protein sequence ID" value="RED16142.1"/>
    <property type="molecule type" value="Genomic_DNA"/>
</dbReference>
<dbReference type="Gene3D" id="3.30.1150.10">
    <property type="match status" value="1"/>
</dbReference>
<gene>
    <name evidence="7" type="ORF">DFR46_1157</name>
</gene>
<evidence type="ECO:0000313" key="7">
    <source>
        <dbReference type="EMBL" id="RED16142.1"/>
    </source>
</evidence>
<evidence type="ECO:0000256" key="3">
    <source>
        <dbReference type="ARBA" id="ARBA00022989"/>
    </source>
</evidence>
<evidence type="ECO:0000256" key="2">
    <source>
        <dbReference type="ARBA" id="ARBA00022692"/>
    </source>
</evidence>
<reference evidence="7 8" key="1">
    <citation type="submission" date="2018-07" db="EMBL/GenBank/DDBJ databases">
        <title>Genomic Encyclopedia of Type Strains, Phase IV (KMG-IV): sequencing the most valuable type-strain genomes for metagenomic binning, comparative biology and taxonomic classification.</title>
        <authorList>
            <person name="Goeker M."/>
        </authorList>
    </citation>
    <scope>NUCLEOTIDE SEQUENCE [LARGE SCALE GENOMIC DNA]</scope>
    <source>
        <strain evidence="7 8">DSM 26725</strain>
    </source>
</reference>
<evidence type="ECO:0000313" key="8">
    <source>
        <dbReference type="Proteomes" id="UP000256310"/>
    </source>
</evidence>
<dbReference type="InterPro" id="IPR037682">
    <property type="entry name" value="TonB_C"/>
</dbReference>
<dbReference type="PRINTS" id="PR01217">
    <property type="entry name" value="PRICHEXTENSN"/>
</dbReference>
<keyword evidence="4" id="KW-0472">Membrane</keyword>
<protein>
    <submittedName>
        <fullName evidence="7">Outer membrane transport energization protein TonB</fullName>
    </submittedName>
</protein>
<evidence type="ECO:0000256" key="1">
    <source>
        <dbReference type="ARBA" id="ARBA00004167"/>
    </source>
</evidence>
<dbReference type="Pfam" id="PF03544">
    <property type="entry name" value="TonB_C"/>
    <property type="match status" value="1"/>
</dbReference>
<dbReference type="GO" id="GO:0055085">
    <property type="term" value="P:transmembrane transport"/>
    <property type="evidence" value="ECO:0007669"/>
    <property type="project" value="InterPro"/>
</dbReference>
<dbReference type="NCBIfam" id="TIGR01352">
    <property type="entry name" value="tonB_Cterm"/>
    <property type="match status" value="1"/>
</dbReference>
<sequence length="212" mass="22590">MAYADQKMSSRKLSAIVAVAILHVLLAYALVSGLAVRVAQAVQEDLTVFDVEDEPPPPEEELPPPPPDVPIPPPPVVVTPPPPVVIARPTVAPRPPAPPPPAPPPPAPPPPPPSQAQAAQPRGNPGRWVTTNDYPSSSLRNEEQGSASFRLTIGTNGRVTNCTITSSTGYSRLDNETCRQLTRRARFRAALDDAGNPTTGTYSSTIRWEIPN</sequence>
<dbReference type="AlphaFoldDB" id="A0A3D9FF04"/>
<dbReference type="RefSeq" id="WP_116235583.1">
    <property type="nucleotide sequence ID" value="NZ_QRDP01000004.1"/>
</dbReference>
<feature type="compositionally biased region" description="Pro residues" evidence="5">
    <location>
        <begin position="63"/>
        <end position="84"/>
    </location>
</feature>
<keyword evidence="3" id="KW-1133">Transmembrane helix</keyword>
<proteinExistence type="predicted"/>
<evidence type="ECO:0000256" key="4">
    <source>
        <dbReference type="ARBA" id="ARBA00023136"/>
    </source>
</evidence>
<comment type="caution">
    <text evidence="7">The sequence shown here is derived from an EMBL/GenBank/DDBJ whole genome shotgun (WGS) entry which is preliminary data.</text>
</comment>
<keyword evidence="2" id="KW-0812">Transmembrane</keyword>
<accession>A0A3D9FF04</accession>
<organism evidence="7 8">
    <name type="scientific">Parasphingopyxis lamellibrachiae</name>
    <dbReference type="NCBI Taxonomy" id="680125"/>
    <lineage>
        <taxon>Bacteria</taxon>
        <taxon>Pseudomonadati</taxon>
        <taxon>Pseudomonadota</taxon>
        <taxon>Alphaproteobacteria</taxon>
        <taxon>Sphingomonadales</taxon>
        <taxon>Sphingomonadaceae</taxon>
        <taxon>Parasphingopyxis</taxon>
    </lineage>
</organism>
<dbReference type="Proteomes" id="UP000256310">
    <property type="component" value="Unassembled WGS sequence"/>
</dbReference>
<name>A0A3D9FF04_9SPHN</name>
<dbReference type="InterPro" id="IPR006260">
    <property type="entry name" value="TonB/TolA_C"/>
</dbReference>